<name>A0A5C5XR12_9PLAN</name>
<dbReference type="OrthoDB" id="1496035at2"/>
<comment type="caution">
    <text evidence="2">The sequence shown here is derived from an EMBL/GenBank/DDBJ whole genome shotgun (WGS) entry which is preliminary data.</text>
</comment>
<dbReference type="EMBL" id="SJPL01000002">
    <property type="protein sequence ID" value="TWT65656.1"/>
    <property type="molecule type" value="Genomic_DNA"/>
</dbReference>
<sequence>MIHLISLLLVACTVLAAIHWIYESTIAPTLRLAIRYQLFAVRDELRHLYDEPAARVPRDAFQNLQSELNHHIRYQKHLTISTLWTVYRHAKRHPKQREAVQSEIRWLDGIKNDQFQQLRKRSETLAIKTLVVQSGGLLLYVLPAIALMMKIAQVKRWASITLRAPVNLLVGHGNPHRMMPSHAGI</sequence>
<proteinExistence type="predicted"/>
<gene>
    <name evidence="2" type="ORF">Pan14r_52040</name>
</gene>
<keyword evidence="1" id="KW-0812">Transmembrane</keyword>
<keyword evidence="1" id="KW-1133">Transmembrane helix</keyword>
<protein>
    <submittedName>
        <fullName evidence="2">Uncharacterized protein</fullName>
    </submittedName>
</protein>
<organism evidence="2 3">
    <name type="scientific">Crateriforma conspicua</name>
    <dbReference type="NCBI Taxonomy" id="2527996"/>
    <lineage>
        <taxon>Bacteria</taxon>
        <taxon>Pseudomonadati</taxon>
        <taxon>Planctomycetota</taxon>
        <taxon>Planctomycetia</taxon>
        <taxon>Planctomycetales</taxon>
        <taxon>Planctomycetaceae</taxon>
        <taxon>Crateriforma</taxon>
    </lineage>
</organism>
<dbReference type="RefSeq" id="WP_146440927.1">
    <property type="nucleotide sequence ID" value="NZ_SJPL01000002.1"/>
</dbReference>
<feature type="transmembrane region" description="Helical" evidence="1">
    <location>
        <begin position="130"/>
        <end position="149"/>
    </location>
</feature>
<dbReference type="AlphaFoldDB" id="A0A5C5XR12"/>
<evidence type="ECO:0000313" key="3">
    <source>
        <dbReference type="Proteomes" id="UP000317238"/>
    </source>
</evidence>
<keyword evidence="1" id="KW-0472">Membrane</keyword>
<dbReference type="Proteomes" id="UP000317238">
    <property type="component" value="Unassembled WGS sequence"/>
</dbReference>
<keyword evidence="3" id="KW-1185">Reference proteome</keyword>
<reference evidence="2 3" key="1">
    <citation type="submission" date="2019-02" db="EMBL/GenBank/DDBJ databases">
        <title>Deep-cultivation of Planctomycetes and their phenomic and genomic characterization uncovers novel biology.</title>
        <authorList>
            <person name="Wiegand S."/>
            <person name="Jogler M."/>
            <person name="Boedeker C."/>
            <person name="Pinto D."/>
            <person name="Vollmers J."/>
            <person name="Rivas-Marin E."/>
            <person name="Kohn T."/>
            <person name="Peeters S.H."/>
            <person name="Heuer A."/>
            <person name="Rast P."/>
            <person name="Oberbeckmann S."/>
            <person name="Bunk B."/>
            <person name="Jeske O."/>
            <person name="Meyerdierks A."/>
            <person name="Storesund J.E."/>
            <person name="Kallscheuer N."/>
            <person name="Luecker S."/>
            <person name="Lage O.M."/>
            <person name="Pohl T."/>
            <person name="Merkel B.J."/>
            <person name="Hornburger P."/>
            <person name="Mueller R.-W."/>
            <person name="Bruemmer F."/>
            <person name="Labrenz M."/>
            <person name="Spormann A.M."/>
            <person name="Op Den Camp H."/>
            <person name="Overmann J."/>
            <person name="Amann R."/>
            <person name="Jetten M.S.M."/>
            <person name="Mascher T."/>
            <person name="Medema M.H."/>
            <person name="Devos D.P."/>
            <person name="Kaster A.-K."/>
            <person name="Ovreas L."/>
            <person name="Rohde M."/>
            <person name="Galperin M.Y."/>
            <person name="Jogler C."/>
        </authorList>
    </citation>
    <scope>NUCLEOTIDE SEQUENCE [LARGE SCALE GENOMIC DNA]</scope>
    <source>
        <strain evidence="2 3">Pan14r</strain>
    </source>
</reference>
<evidence type="ECO:0000313" key="2">
    <source>
        <dbReference type="EMBL" id="TWT65656.1"/>
    </source>
</evidence>
<evidence type="ECO:0000256" key="1">
    <source>
        <dbReference type="SAM" id="Phobius"/>
    </source>
</evidence>
<accession>A0A5C5XR12</accession>